<dbReference type="SUPFAM" id="SSF54211">
    <property type="entry name" value="Ribosomal protein S5 domain 2-like"/>
    <property type="match status" value="1"/>
</dbReference>
<keyword evidence="4" id="KW-0251">Elongation factor</keyword>
<dbReference type="CDD" id="cd01434">
    <property type="entry name" value="EFG_mtEFG1_IV"/>
    <property type="match status" value="1"/>
</dbReference>
<dbReference type="NCBIfam" id="TIGR00231">
    <property type="entry name" value="small_GTP"/>
    <property type="match status" value="1"/>
</dbReference>
<evidence type="ECO:0000256" key="4">
    <source>
        <dbReference type="ARBA" id="ARBA00022768"/>
    </source>
</evidence>
<keyword evidence="2" id="KW-0963">Cytoplasm</keyword>
<dbReference type="NCBIfam" id="NF009381">
    <property type="entry name" value="PRK12740.1-5"/>
    <property type="match status" value="1"/>
</dbReference>
<proteinExistence type="inferred from homology"/>
<dbReference type="InterPro" id="IPR047872">
    <property type="entry name" value="EFG_IV"/>
</dbReference>
<evidence type="ECO:0000256" key="5">
    <source>
        <dbReference type="ARBA" id="ARBA00022917"/>
    </source>
</evidence>
<dbReference type="EMBL" id="LAZR01002826">
    <property type="protein sequence ID" value="KKN25136.1"/>
    <property type="molecule type" value="Genomic_DNA"/>
</dbReference>
<accession>A0A0F9RJH0</accession>
<dbReference type="GO" id="GO:0003746">
    <property type="term" value="F:translation elongation factor activity"/>
    <property type="evidence" value="ECO:0007669"/>
    <property type="project" value="UniProtKB-KW"/>
</dbReference>
<dbReference type="FunFam" id="2.40.30.10:FF:000006">
    <property type="entry name" value="Elongation factor G"/>
    <property type="match status" value="1"/>
</dbReference>
<dbReference type="PROSITE" id="PS51722">
    <property type="entry name" value="G_TR_2"/>
    <property type="match status" value="1"/>
</dbReference>
<dbReference type="Pfam" id="PF03764">
    <property type="entry name" value="EFG_IV"/>
    <property type="match status" value="1"/>
</dbReference>
<dbReference type="FunFam" id="3.40.50.300:FF:000029">
    <property type="entry name" value="Elongation factor G"/>
    <property type="match status" value="1"/>
</dbReference>
<dbReference type="CDD" id="cd16262">
    <property type="entry name" value="EFG_III"/>
    <property type="match status" value="1"/>
</dbReference>
<dbReference type="InterPro" id="IPR000640">
    <property type="entry name" value="EFG_V-like"/>
</dbReference>
<evidence type="ECO:0000256" key="2">
    <source>
        <dbReference type="ARBA" id="ARBA00022490"/>
    </source>
</evidence>
<evidence type="ECO:0000259" key="7">
    <source>
        <dbReference type="PROSITE" id="PS51722"/>
    </source>
</evidence>
<dbReference type="Pfam" id="PF14492">
    <property type="entry name" value="EFG_III"/>
    <property type="match status" value="1"/>
</dbReference>
<dbReference type="Gene3D" id="3.30.70.240">
    <property type="match status" value="1"/>
</dbReference>
<keyword evidence="3" id="KW-0547">Nucleotide-binding</keyword>
<dbReference type="PANTHER" id="PTHR43261:SF5">
    <property type="entry name" value="ELONGATION FACTOR G 1"/>
    <property type="match status" value="1"/>
</dbReference>
<comment type="caution">
    <text evidence="8">The sequence shown here is derived from an EMBL/GenBank/DDBJ whole genome shotgun (WGS) entry which is preliminary data.</text>
</comment>
<dbReference type="InterPro" id="IPR004540">
    <property type="entry name" value="Transl_elong_EFG/EF2"/>
</dbReference>
<dbReference type="PANTHER" id="PTHR43261">
    <property type="entry name" value="TRANSLATION ELONGATION FACTOR G-RELATED"/>
    <property type="match status" value="1"/>
</dbReference>
<dbReference type="Pfam" id="PF00009">
    <property type="entry name" value="GTP_EFTU"/>
    <property type="match status" value="1"/>
</dbReference>
<name>A0A0F9RJH0_9ZZZZ</name>
<dbReference type="GO" id="GO:0003924">
    <property type="term" value="F:GTPase activity"/>
    <property type="evidence" value="ECO:0007669"/>
    <property type="project" value="InterPro"/>
</dbReference>
<dbReference type="Gene3D" id="2.40.30.10">
    <property type="entry name" value="Translation factors"/>
    <property type="match status" value="1"/>
</dbReference>
<dbReference type="NCBIfam" id="TIGR00484">
    <property type="entry name" value="EF-G"/>
    <property type="match status" value="1"/>
</dbReference>
<protein>
    <recommendedName>
        <fullName evidence="7">Tr-type G domain-containing protein</fullName>
    </recommendedName>
</protein>
<dbReference type="Gene3D" id="3.40.50.300">
    <property type="entry name" value="P-loop containing nucleotide triphosphate hydrolases"/>
    <property type="match status" value="1"/>
</dbReference>
<sequence length="697" mass="77134">MAADLSKYRNIGIFAHVDAGKTTTTERILKLTGKIHKVGEVHDGESTMDFMEQEAERGITIQSAATTCEWDGHRLNVIDTPGHVDFTIEVYRSLKVLDGGVGVFCGSGGVEPQSETNWRYANDSEVSRIIFVNKLDRMGADFFRVVKQVKDVLGANPLVMVLPIGIEEEFKGCVDLLTRKAWIWDNDADTTQFRIEEPPADMADKVEEYREMLIETAVEQDDDLMEKYLDGEEPSIEDIQRCIRRGTLKMDFFPTYCGSAFKDKGIQMVLDAVVAYLPDPTQVDPQPEVDLEGEPTGKFAIVDTDMPFRALAFKIMDDRFGALTFIRIYSGVLNKGDTVLNTFTGKTERVGRMVEMHADDRNEISSAQAGDIVAIVGMKDTQTGHTLCDPKNPATLEPMVFPEPVISIAIAPKDKAASEKMGIVLGKMIKEDPSFRVETDQDSGETIIKGMGELHLDIKVDILKRTHGVEVIVGAPQVAYRETITQRVEDSYTHKKQSGGSGQFGKIDYIIEPGETGSGYVFESVVTGGSVPREFWPAVETGFKKMMSRGVLAGYPCLDFKVTLVDGSFHAVDSSAMAFELAAMGAYRQTMKKAGPQIMEPIMKVDVFTPDDHVGDVIGDLNRRRGMIKSQDAGVSGVRIKADVPLSEMFGYIGTLRTMTSGRGQFSMEFLQYSQCPRNISEQVINDAKEREEAAKK</sequence>
<dbReference type="InterPro" id="IPR000795">
    <property type="entry name" value="T_Tr_GTP-bd_dom"/>
</dbReference>
<dbReference type="AlphaFoldDB" id="A0A0F9RJH0"/>
<dbReference type="Gene3D" id="3.30.70.870">
    <property type="entry name" value="Elongation Factor G (Translational Gtpase), domain 3"/>
    <property type="match status" value="1"/>
</dbReference>
<dbReference type="InterPro" id="IPR009022">
    <property type="entry name" value="EFG_III"/>
</dbReference>
<keyword evidence="6" id="KW-0342">GTP-binding</keyword>
<dbReference type="Pfam" id="PF00679">
    <property type="entry name" value="EFG_C"/>
    <property type="match status" value="1"/>
</dbReference>
<dbReference type="SUPFAM" id="SSF54980">
    <property type="entry name" value="EF-G C-terminal domain-like"/>
    <property type="match status" value="2"/>
</dbReference>
<dbReference type="PROSITE" id="PS00301">
    <property type="entry name" value="G_TR_1"/>
    <property type="match status" value="1"/>
</dbReference>
<dbReference type="SMART" id="SM00889">
    <property type="entry name" value="EFG_IV"/>
    <property type="match status" value="1"/>
</dbReference>
<dbReference type="Pfam" id="PF03144">
    <property type="entry name" value="GTP_EFTU_D2"/>
    <property type="match status" value="1"/>
</dbReference>
<dbReference type="SUPFAM" id="SSF52540">
    <property type="entry name" value="P-loop containing nucleoside triphosphate hydrolases"/>
    <property type="match status" value="1"/>
</dbReference>
<dbReference type="InterPro" id="IPR035647">
    <property type="entry name" value="EFG_III/V"/>
</dbReference>
<dbReference type="PRINTS" id="PR00315">
    <property type="entry name" value="ELONGATNFCT"/>
</dbReference>
<keyword evidence="5" id="KW-0648">Protein biosynthesis</keyword>
<dbReference type="InterPro" id="IPR005225">
    <property type="entry name" value="Small_GTP-bd"/>
</dbReference>
<dbReference type="InterPro" id="IPR004161">
    <property type="entry name" value="EFTu-like_2"/>
</dbReference>
<dbReference type="CDD" id="cd04088">
    <property type="entry name" value="EFG_mtEFG_II"/>
    <property type="match status" value="1"/>
</dbReference>
<dbReference type="InterPro" id="IPR014721">
    <property type="entry name" value="Ribsml_uS5_D2-typ_fold_subgr"/>
</dbReference>
<dbReference type="Gene3D" id="3.30.230.10">
    <property type="match status" value="1"/>
</dbReference>
<dbReference type="InterPro" id="IPR031157">
    <property type="entry name" value="G_TR_CS"/>
</dbReference>
<evidence type="ECO:0000256" key="6">
    <source>
        <dbReference type="ARBA" id="ARBA00023134"/>
    </source>
</evidence>
<gene>
    <name evidence="8" type="ORF">LCGC14_0887900</name>
</gene>
<dbReference type="CDD" id="cd01886">
    <property type="entry name" value="EF-G"/>
    <property type="match status" value="1"/>
</dbReference>
<dbReference type="InterPro" id="IPR020568">
    <property type="entry name" value="Ribosomal_Su5_D2-typ_SF"/>
</dbReference>
<dbReference type="CDD" id="cd03713">
    <property type="entry name" value="EFG_mtEFG_C"/>
    <property type="match status" value="1"/>
</dbReference>
<dbReference type="SUPFAM" id="SSF50447">
    <property type="entry name" value="Translation proteins"/>
    <property type="match status" value="1"/>
</dbReference>
<dbReference type="GO" id="GO:0032790">
    <property type="term" value="P:ribosome disassembly"/>
    <property type="evidence" value="ECO:0007669"/>
    <property type="project" value="TreeGrafter"/>
</dbReference>
<dbReference type="FunFam" id="3.30.70.240:FF:000001">
    <property type="entry name" value="Elongation factor G"/>
    <property type="match status" value="1"/>
</dbReference>
<evidence type="ECO:0000256" key="1">
    <source>
        <dbReference type="ARBA" id="ARBA00005870"/>
    </source>
</evidence>
<dbReference type="InterPro" id="IPR035649">
    <property type="entry name" value="EFG_V"/>
</dbReference>
<dbReference type="HAMAP" id="MF_00054_B">
    <property type="entry name" value="EF_G_EF_2_B"/>
    <property type="match status" value="1"/>
</dbReference>
<feature type="domain" description="Tr-type G" evidence="7">
    <location>
        <begin position="6"/>
        <end position="281"/>
    </location>
</feature>
<evidence type="ECO:0000256" key="3">
    <source>
        <dbReference type="ARBA" id="ARBA00022741"/>
    </source>
</evidence>
<evidence type="ECO:0000313" key="8">
    <source>
        <dbReference type="EMBL" id="KKN25136.1"/>
    </source>
</evidence>
<dbReference type="InterPro" id="IPR005517">
    <property type="entry name" value="Transl_elong_EFG/EF2_IV"/>
</dbReference>
<reference evidence="8" key="1">
    <citation type="journal article" date="2015" name="Nature">
        <title>Complex archaea that bridge the gap between prokaryotes and eukaryotes.</title>
        <authorList>
            <person name="Spang A."/>
            <person name="Saw J.H."/>
            <person name="Jorgensen S.L."/>
            <person name="Zaremba-Niedzwiedzka K."/>
            <person name="Martijn J."/>
            <person name="Lind A.E."/>
            <person name="van Eijk R."/>
            <person name="Schleper C."/>
            <person name="Guy L."/>
            <person name="Ettema T.J."/>
        </authorList>
    </citation>
    <scope>NUCLEOTIDE SEQUENCE</scope>
</reference>
<dbReference type="InterPro" id="IPR041095">
    <property type="entry name" value="EFG_II"/>
</dbReference>
<dbReference type="InterPro" id="IPR009000">
    <property type="entry name" value="Transl_B-barrel_sf"/>
</dbReference>
<dbReference type="FunFam" id="3.30.70.870:FF:000001">
    <property type="entry name" value="Elongation factor G"/>
    <property type="match status" value="1"/>
</dbReference>
<dbReference type="FunFam" id="3.30.230.10:FF:000003">
    <property type="entry name" value="Elongation factor G"/>
    <property type="match status" value="1"/>
</dbReference>
<organism evidence="8">
    <name type="scientific">marine sediment metagenome</name>
    <dbReference type="NCBI Taxonomy" id="412755"/>
    <lineage>
        <taxon>unclassified sequences</taxon>
        <taxon>metagenomes</taxon>
        <taxon>ecological metagenomes</taxon>
    </lineage>
</organism>
<dbReference type="InterPro" id="IPR027417">
    <property type="entry name" value="P-loop_NTPase"/>
</dbReference>
<dbReference type="SMART" id="SM00838">
    <property type="entry name" value="EFG_C"/>
    <property type="match status" value="1"/>
</dbReference>
<comment type="similarity">
    <text evidence="1">Belongs to the TRAFAC class translation factor GTPase superfamily. Classic translation factor GTPase family. EF-G/EF-2 subfamily.</text>
</comment>
<dbReference type="GO" id="GO:0005525">
    <property type="term" value="F:GTP binding"/>
    <property type="evidence" value="ECO:0007669"/>
    <property type="project" value="UniProtKB-KW"/>
</dbReference>